<keyword evidence="1" id="KW-0560">Oxidoreductase</keyword>
<dbReference type="Pfam" id="PF00248">
    <property type="entry name" value="Aldo_ket_red"/>
    <property type="match status" value="1"/>
</dbReference>
<dbReference type="GO" id="GO:0005737">
    <property type="term" value="C:cytoplasm"/>
    <property type="evidence" value="ECO:0007669"/>
    <property type="project" value="TreeGrafter"/>
</dbReference>
<accession>A0A3Q8I264</accession>
<dbReference type="PANTHER" id="PTHR43625">
    <property type="entry name" value="AFLATOXIN B1 ALDEHYDE REDUCTASE"/>
    <property type="match status" value="1"/>
</dbReference>
<evidence type="ECO:0000313" key="4">
    <source>
        <dbReference type="EMBL" id="AYM52892.1"/>
    </source>
</evidence>
<organism evidence="4">
    <name type="scientific">Sorangium cellulosum</name>
    <name type="common">Polyangium cellulosum</name>
    <dbReference type="NCBI Taxonomy" id="56"/>
    <lineage>
        <taxon>Bacteria</taxon>
        <taxon>Pseudomonadati</taxon>
        <taxon>Myxococcota</taxon>
        <taxon>Polyangia</taxon>
        <taxon>Polyangiales</taxon>
        <taxon>Polyangiaceae</taxon>
        <taxon>Sorangium</taxon>
    </lineage>
</organism>
<protein>
    <submittedName>
        <fullName evidence="4">Oxidoreductase</fullName>
    </submittedName>
</protein>
<dbReference type="CDD" id="cd19088">
    <property type="entry name" value="AKR_AKR13B1"/>
    <property type="match status" value="1"/>
</dbReference>
<feature type="compositionally biased region" description="Polar residues" evidence="2">
    <location>
        <begin position="305"/>
        <end position="314"/>
    </location>
</feature>
<dbReference type="InterPro" id="IPR023210">
    <property type="entry name" value="NADP_OxRdtase_dom"/>
</dbReference>
<dbReference type="InterPro" id="IPR020471">
    <property type="entry name" value="AKR"/>
</dbReference>
<sequence>MTNASLKTPSLKFALGGDRPVCRMGYGAMYLTGPGYWGPPADPDAAVRLLRRAVDLGVNFIDTADAYGPDTNEQIIRRALHPYPAGLVITTKGGLLRSGPEDWTVQGHPYIVPCGRPAYLRQQVEMSLRNLGLERIELYQLHRIDPAVPLADQLGELARLREQGKIHHIGLSGQPEVTVEQLAKAREITEIAAVENLYNVADRSGEKALRYAEQHGMAFIPWFPMGHGDLAKPGSVLSGLAKERGATPAQLALAWLLHRSPSILAIPGTSSIKHLEENCRAADMKLDESELAAIEDAAAAAKTWRPSTSESGSAHTEETP</sequence>
<dbReference type="AlphaFoldDB" id="A0A3Q8I264"/>
<proteinExistence type="predicted"/>
<name>A0A3Q8I264_SORCE</name>
<dbReference type="PRINTS" id="PR00069">
    <property type="entry name" value="ALDKETRDTASE"/>
</dbReference>
<dbReference type="InterPro" id="IPR050791">
    <property type="entry name" value="Aldo-Keto_reductase"/>
</dbReference>
<dbReference type="Gene3D" id="3.20.20.100">
    <property type="entry name" value="NADP-dependent oxidoreductase domain"/>
    <property type="match status" value="1"/>
</dbReference>
<evidence type="ECO:0000256" key="1">
    <source>
        <dbReference type="ARBA" id="ARBA00023002"/>
    </source>
</evidence>
<dbReference type="GO" id="GO:0016491">
    <property type="term" value="F:oxidoreductase activity"/>
    <property type="evidence" value="ECO:0007669"/>
    <property type="project" value="UniProtKB-KW"/>
</dbReference>
<dbReference type="EMBL" id="MH908887">
    <property type="protein sequence ID" value="AYM52892.1"/>
    <property type="molecule type" value="Genomic_DNA"/>
</dbReference>
<dbReference type="InterPro" id="IPR036812">
    <property type="entry name" value="NAD(P)_OxRdtase_dom_sf"/>
</dbReference>
<feature type="domain" description="NADP-dependent oxidoreductase" evidence="3">
    <location>
        <begin position="23"/>
        <end position="297"/>
    </location>
</feature>
<evidence type="ECO:0000256" key="2">
    <source>
        <dbReference type="SAM" id="MobiDB-lite"/>
    </source>
</evidence>
<reference evidence="4" key="1">
    <citation type="journal article" date="2018" name="J. Ind. Microbiol. Biotechnol.">
        <title>Genome mining reveals uncommon alkylpyrones as type III PKS products from myxobacteria.</title>
        <authorList>
            <person name="Hug J.J."/>
            <person name="Panter F."/>
            <person name="Krug D."/>
            <person name="Muller R."/>
        </authorList>
    </citation>
    <scope>NUCLEOTIDE SEQUENCE</scope>
    <source>
        <strain evidence="4">So ce377</strain>
    </source>
</reference>
<dbReference type="SUPFAM" id="SSF51430">
    <property type="entry name" value="NAD(P)-linked oxidoreductase"/>
    <property type="match status" value="1"/>
</dbReference>
<feature type="region of interest" description="Disordered" evidence="2">
    <location>
        <begin position="298"/>
        <end position="320"/>
    </location>
</feature>
<dbReference type="PANTHER" id="PTHR43625:SF40">
    <property type="entry name" value="ALDO-KETO REDUCTASE YAKC [NADP(+)]"/>
    <property type="match status" value="1"/>
</dbReference>
<evidence type="ECO:0000259" key="3">
    <source>
        <dbReference type="Pfam" id="PF00248"/>
    </source>
</evidence>